<feature type="domain" description="Trichome birefringence-like N-terminal" evidence="11">
    <location>
        <begin position="131"/>
        <end position="184"/>
    </location>
</feature>
<evidence type="ECO:0000256" key="8">
    <source>
        <dbReference type="ARBA" id="ARBA00023136"/>
    </source>
</evidence>
<dbReference type="InterPro" id="IPR025846">
    <property type="entry name" value="TBL_N"/>
</dbReference>
<keyword evidence="6 9" id="KW-1133">Transmembrane helix</keyword>
<reference evidence="12" key="1">
    <citation type="submission" date="2022-08" db="EMBL/GenBank/DDBJ databases">
        <authorList>
            <person name="Marques A."/>
        </authorList>
    </citation>
    <scope>NUCLEOTIDE SEQUENCE</scope>
    <source>
        <strain evidence="12">RhyPub2mFocal</strain>
        <tissue evidence="12">Leaves</tissue>
    </source>
</reference>
<proteinExistence type="inferred from homology"/>
<comment type="caution">
    <text evidence="12">The sequence shown here is derived from an EMBL/GenBank/DDBJ whole genome shotgun (WGS) entry which is preliminary data.</text>
</comment>
<dbReference type="InterPro" id="IPR026057">
    <property type="entry name" value="TBL_C"/>
</dbReference>
<feature type="transmembrane region" description="Helical" evidence="9">
    <location>
        <begin position="12"/>
        <end position="31"/>
    </location>
</feature>
<dbReference type="AlphaFoldDB" id="A0AAV8EIB4"/>
<evidence type="ECO:0000256" key="2">
    <source>
        <dbReference type="ARBA" id="ARBA00007727"/>
    </source>
</evidence>
<dbReference type="GO" id="GO:0000139">
    <property type="term" value="C:Golgi membrane"/>
    <property type="evidence" value="ECO:0007669"/>
    <property type="project" value="UniProtKB-SubCell"/>
</dbReference>
<name>A0AAV8EIB4_9POAL</name>
<dbReference type="EMBL" id="JAMFTS010000003">
    <property type="protein sequence ID" value="KAJ4779935.1"/>
    <property type="molecule type" value="Genomic_DNA"/>
</dbReference>
<gene>
    <name evidence="12" type="ORF">LUZ62_064192</name>
</gene>
<evidence type="ECO:0000256" key="9">
    <source>
        <dbReference type="SAM" id="Phobius"/>
    </source>
</evidence>
<dbReference type="Proteomes" id="UP001140206">
    <property type="component" value="Chromosome 3"/>
</dbReference>
<keyword evidence="7" id="KW-0333">Golgi apparatus</keyword>
<dbReference type="PANTHER" id="PTHR32285:SF197">
    <property type="entry name" value="XYLAN O-ACETYLTRANSFERASE 12"/>
    <property type="match status" value="1"/>
</dbReference>
<feature type="domain" description="Trichome birefringence-like C-terminal" evidence="10">
    <location>
        <begin position="185"/>
        <end position="475"/>
    </location>
</feature>
<evidence type="ECO:0000256" key="5">
    <source>
        <dbReference type="ARBA" id="ARBA00022968"/>
    </source>
</evidence>
<protein>
    <submittedName>
        <fullName evidence="12">Protein trichome birefringence</fullName>
    </submittedName>
</protein>
<evidence type="ECO:0000313" key="13">
    <source>
        <dbReference type="Proteomes" id="UP001140206"/>
    </source>
</evidence>
<dbReference type="PANTHER" id="PTHR32285">
    <property type="entry name" value="PROTEIN TRICHOME BIREFRINGENCE-LIKE 9-RELATED"/>
    <property type="match status" value="1"/>
</dbReference>
<organism evidence="12 13">
    <name type="scientific">Rhynchospora pubera</name>
    <dbReference type="NCBI Taxonomy" id="906938"/>
    <lineage>
        <taxon>Eukaryota</taxon>
        <taxon>Viridiplantae</taxon>
        <taxon>Streptophyta</taxon>
        <taxon>Embryophyta</taxon>
        <taxon>Tracheophyta</taxon>
        <taxon>Spermatophyta</taxon>
        <taxon>Magnoliopsida</taxon>
        <taxon>Liliopsida</taxon>
        <taxon>Poales</taxon>
        <taxon>Cyperaceae</taxon>
        <taxon>Cyperoideae</taxon>
        <taxon>Rhynchosporeae</taxon>
        <taxon>Rhynchospora</taxon>
    </lineage>
</organism>
<dbReference type="GO" id="GO:1990538">
    <property type="term" value="F:xylan O-acetyltransferase activity"/>
    <property type="evidence" value="ECO:0007669"/>
    <property type="project" value="UniProtKB-ARBA"/>
</dbReference>
<evidence type="ECO:0000259" key="11">
    <source>
        <dbReference type="Pfam" id="PF14416"/>
    </source>
</evidence>
<keyword evidence="4 9" id="KW-0812">Transmembrane</keyword>
<comment type="subcellular location">
    <subcellularLocation>
        <location evidence="1">Golgi apparatus membrane</location>
        <topology evidence="1">Single-pass type II membrane protein</topology>
    </subcellularLocation>
</comment>
<sequence>MTVHQAPLGLRAYFSSFIAFFLVVFSFSIFLNHIQNQTQNQVATIDNRENQNNTLVNIQEQSPNQAPVVDSHDQSPFLVDVDVTQLKNQNQNQDQIEFLDRDDERNELKERVISIGGDNGSISHGGEEKDKCNWSVGRWVYDNVTRPLYNGPQCKFMHDEVACDKYGRKDIRYQHWRWQPNGCDLPRFDANIFLEKIRGKRMVFVGDSLNRNQWVSMVCLVESVVPEGQKTRTFNGSLMSFKVLSHNVSIDFYWSPLLVESNCDNPIIHRVSSRIMRAYKIESHAKNWMDADIIVFNSYLWWKKPGMKMKVLYGTFEDGDAVLEEVEMFEGFEVALKSWSQWLERNLNNTDKRMFFVSLSPTHVWGQEWGADPDATCYSETEPIHKEGYRSDGSDYGMMHTAERLIENLKPKGVNVQIVNITQLSEYRKDGHPSIYRRQYVNLTEAQLANPKSYSDCTHWCLPGVPDVWNEFLYAYITSS</sequence>
<accession>A0AAV8EIB4</accession>
<keyword evidence="13" id="KW-1185">Reference proteome</keyword>
<dbReference type="Pfam" id="PF14416">
    <property type="entry name" value="PMR5N"/>
    <property type="match status" value="1"/>
</dbReference>
<evidence type="ECO:0000256" key="7">
    <source>
        <dbReference type="ARBA" id="ARBA00023034"/>
    </source>
</evidence>
<evidence type="ECO:0000256" key="4">
    <source>
        <dbReference type="ARBA" id="ARBA00022692"/>
    </source>
</evidence>
<dbReference type="InterPro" id="IPR029962">
    <property type="entry name" value="TBL"/>
</dbReference>
<dbReference type="Pfam" id="PF13839">
    <property type="entry name" value="PC-Esterase"/>
    <property type="match status" value="1"/>
</dbReference>
<keyword evidence="8 9" id="KW-0472">Membrane</keyword>
<evidence type="ECO:0000256" key="1">
    <source>
        <dbReference type="ARBA" id="ARBA00004323"/>
    </source>
</evidence>
<evidence type="ECO:0000256" key="6">
    <source>
        <dbReference type="ARBA" id="ARBA00022989"/>
    </source>
</evidence>
<evidence type="ECO:0000259" key="10">
    <source>
        <dbReference type="Pfam" id="PF13839"/>
    </source>
</evidence>
<comment type="similarity">
    <text evidence="2">Belongs to the PC-esterase family. TBL subfamily.</text>
</comment>
<evidence type="ECO:0000256" key="3">
    <source>
        <dbReference type="ARBA" id="ARBA00022679"/>
    </source>
</evidence>
<keyword evidence="3" id="KW-0808">Transferase</keyword>
<evidence type="ECO:0000313" key="12">
    <source>
        <dbReference type="EMBL" id="KAJ4779935.1"/>
    </source>
</evidence>
<keyword evidence="5" id="KW-0735">Signal-anchor</keyword>